<name>A0A9X9MDB7_GULGU</name>
<reference evidence="2 3" key="1">
    <citation type="submission" date="2018-10" db="EMBL/GenBank/DDBJ databases">
        <authorList>
            <person name="Ekblom R."/>
            <person name="Jareborg N."/>
        </authorList>
    </citation>
    <scope>NUCLEOTIDE SEQUENCE [LARGE SCALE GENOMIC DNA]</scope>
    <source>
        <tissue evidence="2">Muscle</tissue>
    </source>
</reference>
<keyword evidence="3" id="KW-1185">Reference proteome</keyword>
<feature type="region of interest" description="Disordered" evidence="1">
    <location>
        <begin position="41"/>
        <end position="88"/>
    </location>
</feature>
<feature type="non-terminal residue" evidence="2">
    <location>
        <position position="88"/>
    </location>
</feature>
<evidence type="ECO:0000256" key="1">
    <source>
        <dbReference type="SAM" id="MobiDB-lite"/>
    </source>
</evidence>
<feature type="compositionally biased region" description="Basic residues" evidence="1">
    <location>
        <begin position="79"/>
        <end position="88"/>
    </location>
</feature>
<dbReference type="EMBL" id="CYRY02047008">
    <property type="protein sequence ID" value="VCX42870.1"/>
    <property type="molecule type" value="Genomic_DNA"/>
</dbReference>
<sequence length="88" mass="9260">RRGEGDFSLWTAVQPGCSTWSRSTLLLPDCFGERGELVHPTWGAGRRGGGGGLPLPPEGQGLGSDEERSQGQGKLPSVGRKKPMGVCL</sequence>
<evidence type="ECO:0000313" key="2">
    <source>
        <dbReference type="EMBL" id="VCX42870.1"/>
    </source>
</evidence>
<dbReference type="Proteomes" id="UP000269945">
    <property type="component" value="Unassembled WGS sequence"/>
</dbReference>
<dbReference type="AlphaFoldDB" id="A0A9X9MDB7"/>
<proteinExistence type="predicted"/>
<protein>
    <submittedName>
        <fullName evidence="2">Uncharacterized protein</fullName>
    </submittedName>
</protein>
<feature type="non-terminal residue" evidence="2">
    <location>
        <position position="1"/>
    </location>
</feature>
<evidence type="ECO:0000313" key="3">
    <source>
        <dbReference type="Proteomes" id="UP000269945"/>
    </source>
</evidence>
<organism evidence="2 3">
    <name type="scientific">Gulo gulo</name>
    <name type="common">Wolverine</name>
    <name type="synonym">Gluton</name>
    <dbReference type="NCBI Taxonomy" id="48420"/>
    <lineage>
        <taxon>Eukaryota</taxon>
        <taxon>Metazoa</taxon>
        <taxon>Chordata</taxon>
        <taxon>Craniata</taxon>
        <taxon>Vertebrata</taxon>
        <taxon>Euteleostomi</taxon>
        <taxon>Mammalia</taxon>
        <taxon>Eutheria</taxon>
        <taxon>Laurasiatheria</taxon>
        <taxon>Carnivora</taxon>
        <taxon>Caniformia</taxon>
        <taxon>Musteloidea</taxon>
        <taxon>Mustelidae</taxon>
        <taxon>Guloninae</taxon>
        <taxon>Gulo</taxon>
    </lineage>
</organism>
<comment type="caution">
    <text evidence="2">The sequence shown here is derived from an EMBL/GenBank/DDBJ whole genome shotgun (WGS) entry which is preliminary data.</text>
</comment>
<gene>
    <name evidence="2" type="ORF">BN2614_LOCUS2</name>
</gene>
<accession>A0A9X9MDB7</accession>